<dbReference type="InterPro" id="IPR024949">
    <property type="entry name" value="Bet_v_I_allergen"/>
</dbReference>
<dbReference type="PANTHER" id="PTHR31213:SF201">
    <property type="entry name" value="OS03G0300400 PROTEIN"/>
    <property type="match status" value="1"/>
</dbReference>
<dbReference type="CDD" id="cd07816">
    <property type="entry name" value="Bet_v1-like"/>
    <property type="match status" value="1"/>
</dbReference>
<organism evidence="3">
    <name type="scientific">Pinus tabuliformis</name>
    <name type="common">Chinese red pine</name>
    <name type="synonym">Pinus leucosperma</name>
    <dbReference type="NCBI Taxonomy" id="88731"/>
    <lineage>
        <taxon>Eukaryota</taxon>
        <taxon>Viridiplantae</taxon>
        <taxon>Streptophyta</taxon>
        <taxon>Embryophyta</taxon>
        <taxon>Tracheophyta</taxon>
        <taxon>Spermatophyta</taxon>
        <taxon>Pinopsida</taxon>
        <taxon>Pinidae</taxon>
        <taxon>Conifers I</taxon>
        <taxon>Pinales</taxon>
        <taxon>Pinaceae</taxon>
        <taxon>Pinus</taxon>
        <taxon>Pinus subgen. Pinus</taxon>
    </lineage>
</organism>
<dbReference type="GO" id="GO:0005634">
    <property type="term" value="C:nucleus"/>
    <property type="evidence" value="ECO:0007669"/>
    <property type="project" value="TreeGrafter"/>
</dbReference>
<dbReference type="GO" id="GO:0010427">
    <property type="term" value="F:abscisic acid binding"/>
    <property type="evidence" value="ECO:0007669"/>
    <property type="project" value="InterPro"/>
</dbReference>
<dbReference type="GO" id="GO:0038023">
    <property type="term" value="F:signaling receptor activity"/>
    <property type="evidence" value="ECO:0007669"/>
    <property type="project" value="InterPro"/>
</dbReference>
<dbReference type="PANTHER" id="PTHR31213">
    <property type="entry name" value="OS08G0374000 PROTEIN-RELATED"/>
    <property type="match status" value="1"/>
</dbReference>
<evidence type="ECO:0000313" key="3">
    <source>
        <dbReference type="EMBL" id="AJP06328.1"/>
    </source>
</evidence>
<dbReference type="Gene3D" id="3.30.530.20">
    <property type="match status" value="1"/>
</dbReference>
<dbReference type="AlphaFoldDB" id="A0A0K0M735"/>
<dbReference type="SMART" id="SM01037">
    <property type="entry name" value="Bet_v_1"/>
    <property type="match status" value="1"/>
</dbReference>
<name>A0A0K0M735_PINTB</name>
<feature type="domain" description="Bet v I/Major latex protein" evidence="2">
    <location>
        <begin position="6"/>
        <end position="156"/>
    </location>
</feature>
<dbReference type="GO" id="GO:0009738">
    <property type="term" value="P:abscisic acid-activated signaling pathway"/>
    <property type="evidence" value="ECO:0007669"/>
    <property type="project" value="InterPro"/>
</dbReference>
<dbReference type="InterPro" id="IPR000916">
    <property type="entry name" value="Bet_v_I/MLP"/>
</dbReference>
<dbReference type="PRINTS" id="PR00634">
    <property type="entry name" value="BETALLERGEN"/>
</dbReference>
<dbReference type="SUPFAM" id="SSF55961">
    <property type="entry name" value="Bet v1-like"/>
    <property type="match status" value="1"/>
</dbReference>
<evidence type="ECO:0000256" key="1">
    <source>
        <dbReference type="ARBA" id="ARBA00009744"/>
    </source>
</evidence>
<protein>
    <submittedName>
        <fullName evidence="3">MLP1</fullName>
    </submittedName>
</protein>
<dbReference type="Pfam" id="PF00407">
    <property type="entry name" value="Bet_v_1"/>
    <property type="match status" value="1"/>
</dbReference>
<dbReference type="InterPro" id="IPR023393">
    <property type="entry name" value="START-like_dom_sf"/>
</dbReference>
<sequence>MVSGTATSEDLSEVEARRLWNALVKDSHNLLPKIFPDFFSSVTSLKGDGGVGSIKQLSFTPANKDFSYAKERVDEMDEEKMVFKYTTIEGGLLGKKLSASNFELKIVPRKEGGCVVTWICNYETLPGAPVDEGKAQDMKEQSNAMFKKIEQYLLSNPTLYC</sequence>
<proteinExistence type="evidence at transcript level"/>
<reference evidence="3" key="1">
    <citation type="submission" date="2014-04" db="EMBL/GenBank/DDBJ databases">
        <title>The genes involved in the male and female cone development in Pinus tabuliformis.</title>
        <authorList>
            <person name="Niu S."/>
            <person name="Li W."/>
            <person name="Chen X."/>
        </authorList>
    </citation>
    <scope>NUCLEOTIDE SEQUENCE</scope>
</reference>
<dbReference type="GO" id="GO:0005737">
    <property type="term" value="C:cytoplasm"/>
    <property type="evidence" value="ECO:0007669"/>
    <property type="project" value="TreeGrafter"/>
</dbReference>
<dbReference type="FunFam" id="3.30.530.20:FF:000007">
    <property type="entry name" value="Major pollen allergen Bet v 1-A"/>
    <property type="match status" value="1"/>
</dbReference>
<comment type="similarity">
    <text evidence="1">Belongs to the BetVI family.</text>
</comment>
<dbReference type="EMBL" id="KJ711083">
    <property type="protein sequence ID" value="AJP06328.1"/>
    <property type="molecule type" value="mRNA"/>
</dbReference>
<dbReference type="GO" id="GO:0006952">
    <property type="term" value="P:defense response"/>
    <property type="evidence" value="ECO:0007669"/>
    <property type="project" value="InterPro"/>
</dbReference>
<dbReference type="GO" id="GO:0004864">
    <property type="term" value="F:protein phosphatase inhibitor activity"/>
    <property type="evidence" value="ECO:0007669"/>
    <property type="project" value="InterPro"/>
</dbReference>
<dbReference type="InterPro" id="IPR050279">
    <property type="entry name" value="Plant_def-hormone_signal"/>
</dbReference>
<accession>A0A0K0M735</accession>
<evidence type="ECO:0000259" key="2">
    <source>
        <dbReference type="SMART" id="SM01037"/>
    </source>
</evidence>